<dbReference type="GO" id="GO:0046983">
    <property type="term" value="F:protein dimerization activity"/>
    <property type="evidence" value="ECO:0007669"/>
    <property type="project" value="InterPro"/>
</dbReference>
<evidence type="ECO:0000313" key="8">
    <source>
        <dbReference type="EnsemblPlants" id="KEH42071"/>
    </source>
</evidence>
<dbReference type="Pfam" id="PF00010">
    <property type="entry name" value="HLH"/>
    <property type="match status" value="1"/>
</dbReference>
<evidence type="ECO:0000256" key="3">
    <source>
        <dbReference type="ARBA" id="ARBA00023125"/>
    </source>
</evidence>
<keyword evidence="2" id="KW-0805">Transcription regulation</keyword>
<evidence type="ECO:0000256" key="1">
    <source>
        <dbReference type="ARBA" id="ARBA00004123"/>
    </source>
</evidence>
<reference evidence="7 9" key="2">
    <citation type="journal article" date="2014" name="BMC Genomics">
        <title>An improved genome release (version Mt4.0) for the model legume Medicago truncatula.</title>
        <authorList>
            <person name="Tang H."/>
            <person name="Krishnakumar V."/>
            <person name="Bidwell S."/>
            <person name="Rosen B."/>
            <person name="Chan A."/>
            <person name="Zhou S."/>
            <person name="Gentzbittel L."/>
            <person name="Childs K.L."/>
            <person name="Yandell M."/>
            <person name="Gundlach H."/>
            <person name="Mayer K.F."/>
            <person name="Schwartz D.C."/>
            <person name="Town C.D."/>
        </authorList>
    </citation>
    <scope>GENOME REANNOTATION</scope>
    <source>
        <strain evidence="7">A17</strain>
        <strain evidence="8 9">cv. Jemalong A17</strain>
    </source>
</reference>
<dbReference type="PaxDb" id="3880-AES91077"/>
<dbReference type="STRING" id="3880.A0A072VKB3"/>
<keyword evidence="3 7" id="KW-0238">DNA-binding</keyword>
<dbReference type="Gene3D" id="4.10.280.10">
    <property type="entry name" value="Helix-loop-helix DNA-binding domain"/>
    <property type="match status" value="1"/>
</dbReference>
<name>A0A072VKB3_MEDTR</name>
<proteinExistence type="predicted"/>
<dbReference type="SMART" id="SM00353">
    <property type="entry name" value="HLH"/>
    <property type="match status" value="1"/>
</dbReference>
<keyword evidence="4" id="KW-0804">Transcription</keyword>
<dbReference type="GO" id="GO:0000981">
    <property type="term" value="F:DNA-binding transcription factor activity, RNA polymerase II-specific"/>
    <property type="evidence" value="ECO:0000318"/>
    <property type="project" value="GO_Central"/>
</dbReference>
<reference evidence="8" key="3">
    <citation type="submission" date="2015-04" db="UniProtKB">
        <authorList>
            <consortium name="EnsemblPlants"/>
        </authorList>
    </citation>
    <scope>IDENTIFICATION</scope>
    <source>
        <strain evidence="8">cv. Jemalong A17</strain>
    </source>
</reference>
<dbReference type="GO" id="GO:0006357">
    <property type="term" value="P:regulation of transcription by RNA polymerase II"/>
    <property type="evidence" value="ECO:0000318"/>
    <property type="project" value="GO_Central"/>
</dbReference>
<sequence>MRTKVSVVEGPLLPMFGLTLTNIVEVNHQTVDNDYLIDGIGLMTVISEVREYIKDGKITKMILLQLTDHMLISYFMRHVKIYLRFVYRRDDRLNFCLVFVTSGKCEIALFGDYVDHLKQLMAKVDEGLHVLDMQFTKVKIFSENESPQNVVNTTRIMINPDISEAAEFKKGFPIFVNMGALSTYFNYNCYPYQPIQTTNNSEITTFQHHEQEQFVQQNHHFSSNYLNETSLLDESFIFQTPCFYSTETYPNPCQDDQLLVDSTFSSQNDGFVSMNEIFPNEEDFTNYLTCPKRQKLCYDEKREEPQQELLNSTNFFVDEFMTNPNPFASFEAEPFVASKIVDVVQCEKKVAERTISPQSMAARERRRKITEKTQELGKLVPGGPKMNTAEMLNAAANYVKFLQAQVGMLQLMETFSKEEKEPPPSEDLHKLVVSPFVQEKLYSEEKCFVPKEFVTKLSNHNDVQSKPTILKGLKQLGTEIEKKPKQE</sequence>
<keyword evidence="9" id="KW-1185">Reference proteome</keyword>
<feature type="domain" description="BHLH" evidence="6">
    <location>
        <begin position="353"/>
        <end position="402"/>
    </location>
</feature>
<dbReference type="SUPFAM" id="SSF47459">
    <property type="entry name" value="HLH, helix-loop-helix DNA-binding domain"/>
    <property type="match status" value="1"/>
</dbReference>
<dbReference type="InterPro" id="IPR045843">
    <property type="entry name" value="IND-like"/>
</dbReference>
<evidence type="ECO:0000256" key="5">
    <source>
        <dbReference type="ARBA" id="ARBA00023242"/>
    </source>
</evidence>
<dbReference type="Gene3D" id="2.40.50.140">
    <property type="entry name" value="Nucleic acid-binding proteins"/>
    <property type="match status" value="1"/>
</dbReference>
<comment type="subcellular location">
    <subcellularLocation>
        <location evidence="1">Nucleus</location>
    </subcellularLocation>
</comment>
<dbReference type="HOGENOM" id="CLU_560658_0_0_1"/>
<organism evidence="7 9">
    <name type="scientific">Medicago truncatula</name>
    <name type="common">Barrel medic</name>
    <name type="synonym">Medicago tribuloides</name>
    <dbReference type="NCBI Taxonomy" id="3880"/>
    <lineage>
        <taxon>Eukaryota</taxon>
        <taxon>Viridiplantae</taxon>
        <taxon>Streptophyta</taxon>
        <taxon>Embryophyta</taxon>
        <taxon>Tracheophyta</taxon>
        <taxon>Spermatophyta</taxon>
        <taxon>Magnoliopsida</taxon>
        <taxon>eudicotyledons</taxon>
        <taxon>Gunneridae</taxon>
        <taxon>Pentapetalae</taxon>
        <taxon>rosids</taxon>
        <taxon>fabids</taxon>
        <taxon>Fabales</taxon>
        <taxon>Fabaceae</taxon>
        <taxon>Papilionoideae</taxon>
        <taxon>50 kb inversion clade</taxon>
        <taxon>NPAAA clade</taxon>
        <taxon>Hologalegina</taxon>
        <taxon>IRL clade</taxon>
        <taxon>Trifolieae</taxon>
        <taxon>Medicago</taxon>
    </lineage>
</organism>
<evidence type="ECO:0000256" key="4">
    <source>
        <dbReference type="ARBA" id="ARBA00023163"/>
    </source>
</evidence>
<keyword evidence="5" id="KW-0539">Nucleus</keyword>
<protein>
    <submittedName>
        <fullName evidence="7">Helix loop helix DNA-binding domain protein</fullName>
    </submittedName>
</protein>
<reference evidence="7 9" key="1">
    <citation type="journal article" date="2011" name="Nature">
        <title>The Medicago genome provides insight into the evolution of rhizobial symbioses.</title>
        <authorList>
            <person name="Young N.D."/>
            <person name="Debelle F."/>
            <person name="Oldroyd G.E."/>
            <person name="Geurts R."/>
            <person name="Cannon S.B."/>
            <person name="Udvardi M.K."/>
            <person name="Benedito V.A."/>
            <person name="Mayer K.F."/>
            <person name="Gouzy J."/>
            <person name="Schoof H."/>
            <person name="Van de Peer Y."/>
            <person name="Proost S."/>
            <person name="Cook D.R."/>
            <person name="Meyers B.C."/>
            <person name="Spannagl M."/>
            <person name="Cheung F."/>
            <person name="De Mita S."/>
            <person name="Krishnakumar V."/>
            <person name="Gundlach H."/>
            <person name="Zhou S."/>
            <person name="Mudge J."/>
            <person name="Bharti A.K."/>
            <person name="Murray J.D."/>
            <person name="Naoumkina M.A."/>
            <person name="Rosen B."/>
            <person name="Silverstein K.A."/>
            <person name="Tang H."/>
            <person name="Rombauts S."/>
            <person name="Zhao P.X."/>
            <person name="Zhou P."/>
            <person name="Barbe V."/>
            <person name="Bardou P."/>
            <person name="Bechner M."/>
            <person name="Bellec A."/>
            <person name="Berger A."/>
            <person name="Berges H."/>
            <person name="Bidwell S."/>
            <person name="Bisseling T."/>
            <person name="Choisne N."/>
            <person name="Couloux A."/>
            <person name="Denny R."/>
            <person name="Deshpande S."/>
            <person name="Dai X."/>
            <person name="Doyle J.J."/>
            <person name="Dudez A.M."/>
            <person name="Farmer A.D."/>
            <person name="Fouteau S."/>
            <person name="Franken C."/>
            <person name="Gibelin C."/>
            <person name="Gish J."/>
            <person name="Goldstein S."/>
            <person name="Gonzalez A.J."/>
            <person name="Green P.J."/>
            <person name="Hallab A."/>
            <person name="Hartog M."/>
            <person name="Hua A."/>
            <person name="Humphray S.J."/>
            <person name="Jeong D.H."/>
            <person name="Jing Y."/>
            <person name="Jocker A."/>
            <person name="Kenton S.M."/>
            <person name="Kim D.J."/>
            <person name="Klee K."/>
            <person name="Lai H."/>
            <person name="Lang C."/>
            <person name="Lin S."/>
            <person name="Macmil S.L."/>
            <person name="Magdelenat G."/>
            <person name="Matthews L."/>
            <person name="McCorrison J."/>
            <person name="Monaghan E.L."/>
            <person name="Mun J.H."/>
            <person name="Najar F.Z."/>
            <person name="Nicholson C."/>
            <person name="Noirot C."/>
            <person name="O'Bleness M."/>
            <person name="Paule C.R."/>
            <person name="Poulain J."/>
            <person name="Prion F."/>
            <person name="Qin B."/>
            <person name="Qu C."/>
            <person name="Retzel E.F."/>
            <person name="Riddle C."/>
            <person name="Sallet E."/>
            <person name="Samain S."/>
            <person name="Samson N."/>
            <person name="Sanders I."/>
            <person name="Saurat O."/>
            <person name="Scarpelli C."/>
            <person name="Schiex T."/>
            <person name="Segurens B."/>
            <person name="Severin A.J."/>
            <person name="Sherrier D.J."/>
            <person name="Shi R."/>
            <person name="Sims S."/>
            <person name="Singer S.R."/>
            <person name="Sinharoy S."/>
            <person name="Sterck L."/>
            <person name="Viollet A."/>
            <person name="Wang B.B."/>
            <person name="Wang K."/>
            <person name="Wang M."/>
            <person name="Wang X."/>
            <person name="Warfsmann J."/>
            <person name="Weissenbach J."/>
            <person name="White D.D."/>
            <person name="White J.D."/>
            <person name="Wiley G.B."/>
            <person name="Wincker P."/>
            <person name="Xing Y."/>
            <person name="Yang L."/>
            <person name="Yao Z."/>
            <person name="Ying F."/>
            <person name="Zhai J."/>
            <person name="Zhou L."/>
            <person name="Zuber A."/>
            <person name="Denarie J."/>
            <person name="Dixon R.A."/>
            <person name="May G.D."/>
            <person name="Schwartz D.C."/>
            <person name="Rogers J."/>
            <person name="Quetier F."/>
            <person name="Town C.D."/>
            <person name="Roe B.A."/>
        </authorList>
    </citation>
    <scope>NUCLEOTIDE SEQUENCE [LARGE SCALE GENOMIC DNA]</scope>
    <source>
        <strain evidence="7">A17</strain>
        <strain evidence="8 9">cv. Jemalong A17</strain>
    </source>
</reference>
<dbReference type="PANTHER" id="PTHR45914:SF24">
    <property type="entry name" value="BHLH DOMAIN-CONTAINING PROTEIN"/>
    <property type="match status" value="1"/>
</dbReference>
<dbReference type="GO" id="GO:0000978">
    <property type="term" value="F:RNA polymerase II cis-regulatory region sequence-specific DNA binding"/>
    <property type="evidence" value="ECO:0000318"/>
    <property type="project" value="GO_Central"/>
</dbReference>
<evidence type="ECO:0000256" key="2">
    <source>
        <dbReference type="ARBA" id="ARBA00023015"/>
    </source>
</evidence>
<dbReference type="PANTHER" id="PTHR45914">
    <property type="entry name" value="TRANSCRIPTION FACTOR HEC3-RELATED"/>
    <property type="match status" value="1"/>
</dbReference>
<accession>A0A072VKB3</accession>
<dbReference type="Proteomes" id="UP000002051">
    <property type="component" value="Unassembled WGS sequence"/>
</dbReference>
<dbReference type="EMBL" id="CM001217">
    <property type="protein sequence ID" value="KEH42071.1"/>
    <property type="molecule type" value="Genomic_DNA"/>
</dbReference>
<dbReference type="InterPro" id="IPR036638">
    <property type="entry name" value="HLH_DNA-bd_sf"/>
</dbReference>
<dbReference type="InterPro" id="IPR011598">
    <property type="entry name" value="bHLH_dom"/>
</dbReference>
<dbReference type="InterPro" id="IPR012340">
    <property type="entry name" value="NA-bd_OB-fold"/>
</dbReference>
<dbReference type="EnsemblPlants" id="KEH42071">
    <property type="protein sequence ID" value="KEH42071"/>
    <property type="gene ID" value="MTR_1g060700"/>
</dbReference>
<gene>
    <name evidence="7" type="ordered locus">MTR_1g060700</name>
</gene>
<dbReference type="AlphaFoldDB" id="A0A072VKB3"/>
<evidence type="ECO:0000259" key="6">
    <source>
        <dbReference type="PROSITE" id="PS50888"/>
    </source>
</evidence>
<evidence type="ECO:0000313" key="9">
    <source>
        <dbReference type="Proteomes" id="UP000002051"/>
    </source>
</evidence>
<dbReference type="PROSITE" id="PS50888">
    <property type="entry name" value="BHLH"/>
    <property type="match status" value="1"/>
</dbReference>
<evidence type="ECO:0000313" key="7">
    <source>
        <dbReference type="EMBL" id="KEH42071.1"/>
    </source>
</evidence>
<dbReference type="GO" id="GO:0005634">
    <property type="term" value="C:nucleus"/>
    <property type="evidence" value="ECO:0000318"/>
    <property type="project" value="GO_Central"/>
</dbReference>